<protein>
    <recommendedName>
        <fullName evidence="1">Alpha/beta hydrolase fold-5 domain-containing protein</fullName>
    </recommendedName>
</protein>
<reference evidence="2" key="1">
    <citation type="submission" date="2019-08" db="EMBL/GenBank/DDBJ databases">
        <authorList>
            <person name="Kucharzyk K."/>
            <person name="Murdoch R.W."/>
            <person name="Higgins S."/>
            <person name="Loffler F."/>
        </authorList>
    </citation>
    <scope>NUCLEOTIDE SEQUENCE</scope>
</reference>
<evidence type="ECO:0000313" key="2">
    <source>
        <dbReference type="EMBL" id="MPN58001.1"/>
    </source>
</evidence>
<name>A0A645J314_9ZZZZ</name>
<dbReference type="GO" id="GO:0016787">
    <property type="term" value="F:hydrolase activity"/>
    <property type="evidence" value="ECO:0007669"/>
    <property type="project" value="InterPro"/>
</dbReference>
<accession>A0A645J314</accession>
<dbReference type="EMBL" id="VSSQ01130226">
    <property type="protein sequence ID" value="MPN58001.1"/>
    <property type="molecule type" value="Genomic_DNA"/>
</dbReference>
<dbReference type="SUPFAM" id="SSF53474">
    <property type="entry name" value="alpha/beta-Hydrolases"/>
    <property type="match status" value="1"/>
</dbReference>
<dbReference type="AlphaFoldDB" id="A0A645J314"/>
<dbReference type="Pfam" id="PF12695">
    <property type="entry name" value="Abhydrolase_5"/>
    <property type="match status" value="1"/>
</dbReference>
<dbReference type="InterPro" id="IPR029059">
    <property type="entry name" value="AB_hydrolase_5"/>
</dbReference>
<evidence type="ECO:0000259" key="1">
    <source>
        <dbReference type="Pfam" id="PF12695"/>
    </source>
</evidence>
<feature type="domain" description="Alpha/beta hydrolase fold-5" evidence="1">
    <location>
        <begin position="6"/>
        <end position="159"/>
    </location>
</feature>
<proteinExistence type="predicted"/>
<organism evidence="2">
    <name type="scientific">bioreactor metagenome</name>
    <dbReference type="NCBI Taxonomy" id="1076179"/>
    <lineage>
        <taxon>unclassified sequences</taxon>
        <taxon>metagenomes</taxon>
        <taxon>ecological metagenomes</taxon>
    </lineage>
</organism>
<sequence>MASNSALIFYPGAKVEYTAYLPILEKLRQNGIPSVLMKMPFNMAIFSVNAADKAFDELSGINHWFVGGHSMGGAMASSYAAGHQEKVKGLVLLGAYIYGDVAPKDALTVYGTLNADLEKHIDYTDNVVIIQGGNHAQFGDYGEQKGDPKALISREEQQDIAVQAILSFIREKTGE</sequence>
<dbReference type="InterPro" id="IPR029058">
    <property type="entry name" value="AB_hydrolase_fold"/>
</dbReference>
<dbReference type="Gene3D" id="3.40.50.1820">
    <property type="entry name" value="alpha/beta hydrolase"/>
    <property type="match status" value="1"/>
</dbReference>
<gene>
    <name evidence="2" type="ORF">SDC9_205697</name>
</gene>
<comment type="caution">
    <text evidence="2">The sequence shown here is derived from an EMBL/GenBank/DDBJ whole genome shotgun (WGS) entry which is preliminary data.</text>
</comment>